<dbReference type="EMBL" id="CVRI01000037">
    <property type="protein sequence ID" value="CRK93188.1"/>
    <property type="molecule type" value="Genomic_DNA"/>
</dbReference>
<accession>A0A1J1I0S9</accession>
<organism evidence="1 2">
    <name type="scientific">Clunio marinus</name>
    <dbReference type="NCBI Taxonomy" id="568069"/>
    <lineage>
        <taxon>Eukaryota</taxon>
        <taxon>Metazoa</taxon>
        <taxon>Ecdysozoa</taxon>
        <taxon>Arthropoda</taxon>
        <taxon>Hexapoda</taxon>
        <taxon>Insecta</taxon>
        <taxon>Pterygota</taxon>
        <taxon>Neoptera</taxon>
        <taxon>Endopterygota</taxon>
        <taxon>Diptera</taxon>
        <taxon>Nematocera</taxon>
        <taxon>Chironomoidea</taxon>
        <taxon>Chironomidae</taxon>
        <taxon>Clunio</taxon>
    </lineage>
</organism>
<gene>
    <name evidence="1" type="ORF">CLUMA_CG006732</name>
</gene>
<sequence>MNSKHCEHHMNKVLPLLIISSAFIIRELPFVSKALCYDRFLYPPPILCMAVKKPGKFMWKCKQLLCISFAILLPSQRAFSIRLQSNRIGLRKEWENEDV</sequence>
<evidence type="ECO:0000313" key="1">
    <source>
        <dbReference type="EMBL" id="CRK93188.1"/>
    </source>
</evidence>
<dbReference type="Proteomes" id="UP000183832">
    <property type="component" value="Unassembled WGS sequence"/>
</dbReference>
<protein>
    <submittedName>
        <fullName evidence="1">CLUMA_CG006732, isoform A</fullName>
    </submittedName>
</protein>
<dbReference type="AlphaFoldDB" id="A0A1J1I0S9"/>
<name>A0A1J1I0S9_9DIPT</name>
<evidence type="ECO:0000313" key="2">
    <source>
        <dbReference type="Proteomes" id="UP000183832"/>
    </source>
</evidence>
<keyword evidence="2" id="KW-1185">Reference proteome</keyword>
<proteinExistence type="predicted"/>
<reference evidence="1 2" key="1">
    <citation type="submission" date="2015-04" db="EMBL/GenBank/DDBJ databases">
        <authorList>
            <person name="Syromyatnikov M.Y."/>
            <person name="Popov V.N."/>
        </authorList>
    </citation>
    <scope>NUCLEOTIDE SEQUENCE [LARGE SCALE GENOMIC DNA]</scope>
</reference>